<dbReference type="EMBL" id="KZ293707">
    <property type="protein sequence ID" value="PBK83377.1"/>
    <property type="molecule type" value="Genomic_DNA"/>
</dbReference>
<gene>
    <name evidence="1" type="ORF">ARMGADRAFT_1089498</name>
</gene>
<name>A0A2H3D2Y3_ARMGA</name>
<protein>
    <submittedName>
        <fullName evidence="1">Uncharacterized protein</fullName>
    </submittedName>
</protein>
<evidence type="ECO:0000313" key="1">
    <source>
        <dbReference type="EMBL" id="PBK83377.1"/>
    </source>
</evidence>
<evidence type="ECO:0000313" key="2">
    <source>
        <dbReference type="Proteomes" id="UP000217790"/>
    </source>
</evidence>
<reference evidence="2" key="1">
    <citation type="journal article" date="2017" name="Nat. Ecol. Evol.">
        <title>Genome expansion and lineage-specific genetic innovations in the forest pathogenic fungi Armillaria.</title>
        <authorList>
            <person name="Sipos G."/>
            <person name="Prasanna A.N."/>
            <person name="Walter M.C."/>
            <person name="O'Connor E."/>
            <person name="Balint B."/>
            <person name="Krizsan K."/>
            <person name="Kiss B."/>
            <person name="Hess J."/>
            <person name="Varga T."/>
            <person name="Slot J."/>
            <person name="Riley R."/>
            <person name="Boka B."/>
            <person name="Rigling D."/>
            <person name="Barry K."/>
            <person name="Lee J."/>
            <person name="Mihaltcheva S."/>
            <person name="LaButti K."/>
            <person name="Lipzen A."/>
            <person name="Waldron R."/>
            <person name="Moloney N.M."/>
            <person name="Sperisen C."/>
            <person name="Kredics L."/>
            <person name="Vagvoelgyi C."/>
            <person name="Patrignani A."/>
            <person name="Fitzpatrick D."/>
            <person name="Nagy I."/>
            <person name="Doyle S."/>
            <person name="Anderson J.B."/>
            <person name="Grigoriev I.V."/>
            <person name="Gueldener U."/>
            <person name="Muensterkoetter M."/>
            <person name="Nagy L.G."/>
        </authorList>
    </citation>
    <scope>NUCLEOTIDE SEQUENCE [LARGE SCALE GENOMIC DNA]</scope>
    <source>
        <strain evidence="2">Ar21-2</strain>
    </source>
</reference>
<proteinExistence type="predicted"/>
<dbReference type="Proteomes" id="UP000217790">
    <property type="component" value="Unassembled WGS sequence"/>
</dbReference>
<keyword evidence="2" id="KW-1185">Reference proteome</keyword>
<sequence length="116" mass="12567">MSSHCLYLSPTAHSSPGMKQFKMNNKTIFCLQSVSITSESMLSLSDLEDSIVGMASIVLTDSDGEPETFSDAEDHKWHANTGYGTSPSFSMKTSYHPAISTVSALYAQNLQILPAN</sequence>
<accession>A0A2H3D2Y3</accession>
<organism evidence="1 2">
    <name type="scientific">Armillaria gallica</name>
    <name type="common">Bulbous honey fungus</name>
    <name type="synonym">Armillaria bulbosa</name>
    <dbReference type="NCBI Taxonomy" id="47427"/>
    <lineage>
        <taxon>Eukaryota</taxon>
        <taxon>Fungi</taxon>
        <taxon>Dikarya</taxon>
        <taxon>Basidiomycota</taxon>
        <taxon>Agaricomycotina</taxon>
        <taxon>Agaricomycetes</taxon>
        <taxon>Agaricomycetidae</taxon>
        <taxon>Agaricales</taxon>
        <taxon>Marasmiineae</taxon>
        <taxon>Physalacriaceae</taxon>
        <taxon>Armillaria</taxon>
    </lineage>
</organism>
<dbReference type="AlphaFoldDB" id="A0A2H3D2Y3"/>
<dbReference type="InParanoid" id="A0A2H3D2Y3"/>